<keyword evidence="2" id="KW-1133">Transmembrane helix</keyword>
<evidence type="ECO:0000256" key="2">
    <source>
        <dbReference type="SAM" id="Phobius"/>
    </source>
</evidence>
<keyword evidence="4" id="KW-1185">Reference proteome</keyword>
<feature type="transmembrane region" description="Helical" evidence="2">
    <location>
        <begin position="111"/>
        <end position="133"/>
    </location>
</feature>
<protein>
    <submittedName>
        <fullName evidence="3">Uncharacterized protein</fullName>
    </submittedName>
</protein>
<feature type="transmembrane region" description="Helical" evidence="2">
    <location>
        <begin position="78"/>
        <end position="99"/>
    </location>
</feature>
<keyword evidence="2" id="KW-0812">Transmembrane</keyword>
<proteinExistence type="predicted"/>
<sequence>MTLTPLMQRVVLAKSLGLLFGLLAPVMLTANTVSETMLVWGVVFWAVLLGALVGLIGAPHRMPLLGTRLPAGVRGGWVGVWMGVILLLVAHDGLTVLWARSEWLPQPGPGVWWIVIEAALIGVLIDLAVTAVTDPVAPDERGRNETGSNEAGRTRPGQ</sequence>
<evidence type="ECO:0000313" key="4">
    <source>
        <dbReference type="Proteomes" id="UP001139477"/>
    </source>
</evidence>
<evidence type="ECO:0000313" key="3">
    <source>
        <dbReference type="EMBL" id="MCP1170447.1"/>
    </source>
</evidence>
<feature type="compositionally biased region" description="Polar residues" evidence="1">
    <location>
        <begin position="145"/>
        <end position="158"/>
    </location>
</feature>
<comment type="caution">
    <text evidence="3">The sequence shown here is derived from an EMBL/GenBank/DDBJ whole genome shotgun (WGS) entry which is preliminary data.</text>
</comment>
<organism evidence="3 4">
    <name type="scientific">Limimaricola litoreus</name>
    <dbReference type="NCBI Taxonomy" id="2955316"/>
    <lineage>
        <taxon>Bacteria</taxon>
        <taxon>Pseudomonadati</taxon>
        <taxon>Pseudomonadota</taxon>
        <taxon>Alphaproteobacteria</taxon>
        <taxon>Rhodobacterales</taxon>
        <taxon>Paracoccaceae</taxon>
        <taxon>Limimaricola</taxon>
    </lineage>
</organism>
<dbReference type="RefSeq" id="WP_253335115.1">
    <property type="nucleotide sequence ID" value="NZ_JAMYXC010000300.1"/>
</dbReference>
<evidence type="ECO:0000256" key="1">
    <source>
        <dbReference type="SAM" id="MobiDB-lite"/>
    </source>
</evidence>
<name>A0A9X2FSL8_9RHOB</name>
<dbReference type="Proteomes" id="UP001139477">
    <property type="component" value="Unassembled WGS sequence"/>
</dbReference>
<reference evidence="3" key="1">
    <citation type="submission" date="2022-06" db="EMBL/GenBank/DDBJ databases">
        <title>Limimaricola sediminis sp. nov., isolated from an intertidal sediment.</title>
        <authorList>
            <person name="Shao X."/>
        </authorList>
    </citation>
    <scope>NUCLEOTIDE SEQUENCE</scope>
    <source>
        <strain evidence="3">ASW11-118</strain>
    </source>
</reference>
<dbReference type="AlphaFoldDB" id="A0A9X2FSL8"/>
<gene>
    <name evidence="3" type="ORF">NHG85_18240</name>
</gene>
<keyword evidence="2" id="KW-0472">Membrane</keyword>
<accession>A0A9X2FSL8</accession>
<feature type="transmembrane region" description="Helical" evidence="2">
    <location>
        <begin position="38"/>
        <end position="58"/>
    </location>
</feature>
<dbReference type="EMBL" id="JAMYXC010000300">
    <property type="protein sequence ID" value="MCP1170447.1"/>
    <property type="molecule type" value="Genomic_DNA"/>
</dbReference>
<feature type="region of interest" description="Disordered" evidence="1">
    <location>
        <begin position="137"/>
        <end position="158"/>
    </location>
</feature>